<feature type="signal peptide" evidence="1">
    <location>
        <begin position="1"/>
        <end position="30"/>
    </location>
</feature>
<dbReference type="PANTHER" id="PTHR31339">
    <property type="entry name" value="PECTIN LYASE-RELATED"/>
    <property type="match status" value="1"/>
</dbReference>
<organism evidence="2 3">
    <name type="scientific">Papaver nudicaule</name>
    <name type="common">Iceland poppy</name>
    <dbReference type="NCBI Taxonomy" id="74823"/>
    <lineage>
        <taxon>Eukaryota</taxon>
        <taxon>Viridiplantae</taxon>
        <taxon>Streptophyta</taxon>
        <taxon>Embryophyta</taxon>
        <taxon>Tracheophyta</taxon>
        <taxon>Spermatophyta</taxon>
        <taxon>Magnoliopsida</taxon>
        <taxon>Ranunculales</taxon>
        <taxon>Papaveraceae</taxon>
        <taxon>Papaveroideae</taxon>
        <taxon>Papaver</taxon>
    </lineage>
</organism>
<reference evidence="2" key="1">
    <citation type="submission" date="2022-03" db="EMBL/GenBank/DDBJ databases">
        <title>A functionally conserved STORR gene fusion in Papaver species that diverged 16.8 million years ago.</title>
        <authorList>
            <person name="Catania T."/>
        </authorList>
    </citation>
    <scope>NUCLEOTIDE SEQUENCE</scope>
    <source>
        <strain evidence="2">S-191538</strain>
    </source>
</reference>
<dbReference type="InterPro" id="IPR012334">
    <property type="entry name" value="Pectin_lyas_fold"/>
</dbReference>
<keyword evidence="1" id="KW-0732">Signal</keyword>
<proteinExistence type="predicted"/>
<keyword evidence="3" id="KW-1185">Reference proteome</keyword>
<evidence type="ECO:0008006" key="4">
    <source>
        <dbReference type="Google" id="ProtNLM"/>
    </source>
</evidence>
<evidence type="ECO:0000256" key="1">
    <source>
        <dbReference type="SAM" id="SignalP"/>
    </source>
</evidence>
<dbReference type="SUPFAM" id="SSF51126">
    <property type="entry name" value="Pectin lyase-like"/>
    <property type="match status" value="1"/>
</dbReference>
<dbReference type="InterPro" id="IPR011050">
    <property type="entry name" value="Pectin_lyase_fold/virulence"/>
</dbReference>
<sequence>MELTRRSTQRAQVIFVLLGLLGSLLRGAESFDYTAINCRKHTASLKDFGGVGDGKTSNTKAFRSAIASLSKFQNDGGSQLFVPPGRWLTGSFNLTSHFTLYLHKDAVILASQVRYITPLTYFQY</sequence>
<dbReference type="PANTHER" id="PTHR31339:SF71">
    <property type="entry name" value="PECTIN LYASE-LIKE SUPERFAMILY PROTEIN"/>
    <property type="match status" value="1"/>
</dbReference>
<dbReference type="Gene3D" id="2.160.20.10">
    <property type="entry name" value="Single-stranded right-handed beta-helix, Pectin lyase-like"/>
    <property type="match status" value="1"/>
</dbReference>
<dbReference type="EMBL" id="JAJJMA010219496">
    <property type="protein sequence ID" value="MCL7041035.1"/>
    <property type="molecule type" value="Genomic_DNA"/>
</dbReference>
<dbReference type="InterPro" id="IPR051801">
    <property type="entry name" value="GH28_Enzymes"/>
</dbReference>
<comment type="caution">
    <text evidence="2">The sequence shown here is derived from an EMBL/GenBank/DDBJ whole genome shotgun (WGS) entry which is preliminary data.</text>
</comment>
<feature type="chain" id="PRO_5041447342" description="Polygalacturonase" evidence="1">
    <location>
        <begin position="31"/>
        <end position="124"/>
    </location>
</feature>
<protein>
    <recommendedName>
        <fullName evidence="4">Polygalacturonase</fullName>
    </recommendedName>
</protein>
<evidence type="ECO:0000313" key="2">
    <source>
        <dbReference type="EMBL" id="MCL7041035.1"/>
    </source>
</evidence>
<gene>
    <name evidence="2" type="ORF">MKW94_016918</name>
</gene>
<name>A0AA41VGZ4_PAPNU</name>
<accession>A0AA41VGZ4</accession>
<dbReference type="AlphaFoldDB" id="A0AA41VGZ4"/>
<dbReference type="Proteomes" id="UP001177140">
    <property type="component" value="Unassembled WGS sequence"/>
</dbReference>
<evidence type="ECO:0000313" key="3">
    <source>
        <dbReference type="Proteomes" id="UP001177140"/>
    </source>
</evidence>